<proteinExistence type="predicted"/>
<accession>A0A232ED96</accession>
<dbReference type="Proteomes" id="UP000215335">
    <property type="component" value="Unassembled WGS sequence"/>
</dbReference>
<comment type="caution">
    <text evidence="1">The sequence shown here is derived from an EMBL/GenBank/DDBJ whole genome shotgun (WGS) entry which is preliminary data.</text>
</comment>
<organism evidence="1 2">
    <name type="scientific">Trichomalopsis sarcophagae</name>
    <dbReference type="NCBI Taxonomy" id="543379"/>
    <lineage>
        <taxon>Eukaryota</taxon>
        <taxon>Metazoa</taxon>
        <taxon>Ecdysozoa</taxon>
        <taxon>Arthropoda</taxon>
        <taxon>Hexapoda</taxon>
        <taxon>Insecta</taxon>
        <taxon>Pterygota</taxon>
        <taxon>Neoptera</taxon>
        <taxon>Endopterygota</taxon>
        <taxon>Hymenoptera</taxon>
        <taxon>Apocrita</taxon>
        <taxon>Proctotrupomorpha</taxon>
        <taxon>Chalcidoidea</taxon>
        <taxon>Pteromalidae</taxon>
        <taxon>Pteromalinae</taxon>
        <taxon>Trichomalopsis</taxon>
    </lineage>
</organism>
<sequence length="53" mass="6258">MVYHTIENIKWRGSATKASLRSRRSRGARDTIYFYIGGWIFNDTEKNAYCYCS</sequence>
<evidence type="ECO:0000313" key="1">
    <source>
        <dbReference type="EMBL" id="OXU16320.1"/>
    </source>
</evidence>
<dbReference type="AlphaFoldDB" id="A0A232ED96"/>
<dbReference type="EMBL" id="NNAY01007404">
    <property type="protein sequence ID" value="OXU16320.1"/>
    <property type="molecule type" value="Genomic_DNA"/>
</dbReference>
<protein>
    <submittedName>
        <fullName evidence="1">Uncharacterized protein</fullName>
    </submittedName>
</protein>
<name>A0A232ED96_9HYME</name>
<keyword evidence="2" id="KW-1185">Reference proteome</keyword>
<gene>
    <name evidence="1" type="ORF">TSAR_004735</name>
</gene>
<evidence type="ECO:0000313" key="2">
    <source>
        <dbReference type="Proteomes" id="UP000215335"/>
    </source>
</evidence>
<reference evidence="1 2" key="1">
    <citation type="journal article" date="2017" name="Curr. Biol.">
        <title>The Evolution of Venom by Co-option of Single-Copy Genes.</title>
        <authorList>
            <person name="Martinson E.O."/>
            <person name="Mrinalini"/>
            <person name="Kelkar Y.D."/>
            <person name="Chang C.H."/>
            <person name="Werren J.H."/>
        </authorList>
    </citation>
    <scope>NUCLEOTIDE SEQUENCE [LARGE SCALE GENOMIC DNA]</scope>
    <source>
        <strain evidence="1 2">Alberta</strain>
        <tissue evidence="1">Whole body</tissue>
    </source>
</reference>